<dbReference type="Pfam" id="PF08281">
    <property type="entry name" value="Sigma70_r4_2"/>
    <property type="match status" value="1"/>
</dbReference>
<protein>
    <submittedName>
        <fullName evidence="8">RNA polymerase sigma factor</fullName>
    </submittedName>
</protein>
<keyword evidence="4" id="KW-0804">Transcription</keyword>
<dbReference type="SUPFAM" id="SSF88659">
    <property type="entry name" value="Sigma3 and sigma4 domains of RNA polymerase sigma factors"/>
    <property type="match status" value="1"/>
</dbReference>
<evidence type="ECO:0000256" key="2">
    <source>
        <dbReference type="ARBA" id="ARBA00023015"/>
    </source>
</evidence>
<sequence length="410" mass="44366">MADVGADLALETVVRAESGRLVGLLHRSLGDLDVAEEAVADAVAEALTAWRRDGIPDRPAAWLHTAARRNALDRLRRDARLRARLPSLGEWAAGSRAVQAEPVDGVVPGDDERLALLFGCCHPALAPASRLVLTLRAVLGLTTAEIARATFEPEATVAQRISRAKRKIGAAAIPLRVPSVGELPERLDVVLTVVATAYNEAYLATGGPDPTRRDLAEDATWLAGVIATALPDEPEALGLLVLLRLHQARAAARFDGGRLVLLADQDRSLWRHGEVAAAIELLERAAAMRRPGRYQLQAAIAACHCEAKTWDETDWLQILTLYDLLLRHDPSPVVRLNRAVATARVEGPDVALAEVDALARPLRRFHLLHATRAQLLRDLGRLDEARAADRLALAATGNVAEQALLTDRLR</sequence>
<dbReference type="Gene3D" id="1.10.10.10">
    <property type="entry name" value="Winged helix-like DNA-binding domain superfamily/Winged helix DNA-binding domain"/>
    <property type="match status" value="1"/>
</dbReference>
<gene>
    <name evidence="8" type="ORF">ACFQDO_10815</name>
</gene>
<comment type="caution">
    <text evidence="8">The sequence shown here is derived from an EMBL/GenBank/DDBJ whole genome shotgun (WGS) entry which is preliminary data.</text>
</comment>
<comment type="similarity">
    <text evidence="1">Belongs to the sigma-70 factor family. ECF subfamily.</text>
</comment>
<evidence type="ECO:0000259" key="6">
    <source>
        <dbReference type="Pfam" id="PF08281"/>
    </source>
</evidence>
<dbReference type="Proteomes" id="UP001596189">
    <property type="component" value="Unassembled WGS sequence"/>
</dbReference>
<name>A0ABW1JF39_9ACTN</name>
<feature type="domain" description="DUF6596" evidence="7">
    <location>
        <begin position="186"/>
        <end position="286"/>
    </location>
</feature>
<evidence type="ECO:0000256" key="4">
    <source>
        <dbReference type="ARBA" id="ARBA00023163"/>
    </source>
</evidence>
<dbReference type="InterPro" id="IPR013249">
    <property type="entry name" value="RNA_pol_sigma70_r4_t2"/>
</dbReference>
<reference evidence="9" key="1">
    <citation type="journal article" date="2019" name="Int. J. Syst. Evol. Microbiol.">
        <title>The Global Catalogue of Microorganisms (GCM) 10K type strain sequencing project: providing services to taxonomists for standard genome sequencing and annotation.</title>
        <authorList>
            <consortium name="The Broad Institute Genomics Platform"/>
            <consortium name="The Broad Institute Genome Sequencing Center for Infectious Disease"/>
            <person name="Wu L."/>
            <person name="Ma J."/>
        </authorList>
    </citation>
    <scope>NUCLEOTIDE SEQUENCE [LARGE SCALE GENOMIC DNA]</scope>
    <source>
        <strain evidence="9">KACC 14249</strain>
    </source>
</reference>
<accession>A0ABW1JF39</accession>
<dbReference type="InterPro" id="IPR036388">
    <property type="entry name" value="WH-like_DNA-bd_sf"/>
</dbReference>
<dbReference type="Pfam" id="PF04542">
    <property type="entry name" value="Sigma70_r2"/>
    <property type="match status" value="1"/>
</dbReference>
<evidence type="ECO:0000256" key="1">
    <source>
        <dbReference type="ARBA" id="ARBA00010641"/>
    </source>
</evidence>
<proteinExistence type="inferred from homology"/>
<feature type="domain" description="RNA polymerase sigma factor 70 region 4 type 2" evidence="6">
    <location>
        <begin position="118"/>
        <end position="168"/>
    </location>
</feature>
<dbReference type="SUPFAM" id="SSF48452">
    <property type="entry name" value="TPR-like"/>
    <property type="match status" value="1"/>
</dbReference>
<evidence type="ECO:0000256" key="3">
    <source>
        <dbReference type="ARBA" id="ARBA00023082"/>
    </source>
</evidence>
<evidence type="ECO:0000313" key="9">
    <source>
        <dbReference type="Proteomes" id="UP001596189"/>
    </source>
</evidence>
<feature type="domain" description="RNA polymerase sigma-70 region 2" evidence="5">
    <location>
        <begin position="14"/>
        <end position="80"/>
    </location>
</feature>
<keyword evidence="3" id="KW-0731">Sigma factor</keyword>
<dbReference type="InterPro" id="IPR007627">
    <property type="entry name" value="RNA_pol_sigma70_r2"/>
</dbReference>
<evidence type="ECO:0000259" key="5">
    <source>
        <dbReference type="Pfam" id="PF04542"/>
    </source>
</evidence>
<evidence type="ECO:0000259" key="7">
    <source>
        <dbReference type="Pfam" id="PF20239"/>
    </source>
</evidence>
<dbReference type="InterPro" id="IPR011990">
    <property type="entry name" value="TPR-like_helical_dom_sf"/>
</dbReference>
<dbReference type="InterPro" id="IPR046531">
    <property type="entry name" value="DUF6596"/>
</dbReference>
<dbReference type="RefSeq" id="WP_345715700.1">
    <property type="nucleotide sequence ID" value="NZ_BAABFP010000002.1"/>
</dbReference>
<dbReference type="InterPro" id="IPR013325">
    <property type="entry name" value="RNA_pol_sigma_r2"/>
</dbReference>
<organism evidence="8 9">
    <name type="scientific">Angustibacter luteus</name>
    <dbReference type="NCBI Taxonomy" id="658456"/>
    <lineage>
        <taxon>Bacteria</taxon>
        <taxon>Bacillati</taxon>
        <taxon>Actinomycetota</taxon>
        <taxon>Actinomycetes</taxon>
        <taxon>Kineosporiales</taxon>
        <taxon>Kineosporiaceae</taxon>
    </lineage>
</organism>
<evidence type="ECO:0000313" key="8">
    <source>
        <dbReference type="EMBL" id="MFC6007620.1"/>
    </source>
</evidence>
<keyword evidence="9" id="KW-1185">Reference proteome</keyword>
<dbReference type="PANTHER" id="PTHR47756:SF2">
    <property type="entry name" value="BLL6612 PROTEIN"/>
    <property type="match status" value="1"/>
</dbReference>
<dbReference type="PANTHER" id="PTHR47756">
    <property type="entry name" value="BLL6612 PROTEIN-RELATED"/>
    <property type="match status" value="1"/>
</dbReference>
<dbReference type="Gene3D" id="1.10.1740.10">
    <property type="match status" value="1"/>
</dbReference>
<keyword evidence="2" id="KW-0805">Transcription regulation</keyword>
<dbReference type="Pfam" id="PF20239">
    <property type="entry name" value="DUF6596"/>
    <property type="match status" value="1"/>
</dbReference>
<dbReference type="SUPFAM" id="SSF88946">
    <property type="entry name" value="Sigma2 domain of RNA polymerase sigma factors"/>
    <property type="match status" value="1"/>
</dbReference>
<dbReference type="EMBL" id="JBHSRD010000004">
    <property type="protein sequence ID" value="MFC6007620.1"/>
    <property type="molecule type" value="Genomic_DNA"/>
</dbReference>
<dbReference type="InterPro" id="IPR013324">
    <property type="entry name" value="RNA_pol_sigma_r3/r4-like"/>
</dbReference>